<protein>
    <submittedName>
        <fullName evidence="1">LPS export ABC transporter periplasmic protein LptC</fullName>
    </submittedName>
</protein>
<dbReference type="GO" id="GO:0015221">
    <property type="term" value="F:lipopolysaccharide transmembrane transporter activity"/>
    <property type="evidence" value="ECO:0007669"/>
    <property type="project" value="InterPro"/>
</dbReference>
<evidence type="ECO:0000313" key="2">
    <source>
        <dbReference type="Proteomes" id="UP000297739"/>
    </source>
</evidence>
<keyword evidence="2" id="KW-1185">Reference proteome</keyword>
<proteinExistence type="predicted"/>
<organism evidence="1 2">
    <name type="scientific">Hymenobacter elongatus</name>
    <dbReference type="NCBI Taxonomy" id="877208"/>
    <lineage>
        <taxon>Bacteria</taxon>
        <taxon>Pseudomonadati</taxon>
        <taxon>Bacteroidota</taxon>
        <taxon>Cytophagia</taxon>
        <taxon>Cytophagales</taxon>
        <taxon>Hymenobacteraceae</taxon>
        <taxon>Hymenobacter</taxon>
    </lineage>
</organism>
<dbReference type="InterPro" id="IPR026265">
    <property type="entry name" value="LptC"/>
</dbReference>
<dbReference type="AlphaFoldDB" id="A0A4Z0PIY3"/>
<evidence type="ECO:0000313" key="1">
    <source>
        <dbReference type="EMBL" id="TGE14898.1"/>
    </source>
</evidence>
<name>A0A4Z0PIY3_9BACT</name>
<dbReference type="Gene3D" id="2.60.450.10">
    <property type="entry name" value="Lipopolysaccharide (LPS) transport protein A like domain"/>
    <property type="match status" value="1"/>
</dbReference>
<sequence length="187" mass="20762">MLGPRARWWLLAVVLTTASGCQKKDVEVAKKIIYKGPAAETTNVLTLLSDSAKLQVRLTAPVEQTFETGDQIYPKGVKVNFYDADGQTVINTLQGKYAKFDKAKNLYVVRGDVRVANQVKQQTMNTEELFYDRVKAIIYTQPAMPVRVQTQTEVLTGNGLTATQDFSRYSILKPTGIFTLTQPAPAN</sequence>
<dbReference type="GO" id="GO:0005886">
    <property type="term" value="C:plasma membrane"/>
    <property type="evidence" value="ECO:0007669"/>
    <property type="project" value="InterPro"/>
</dbReference>
<dbReference type="PROSITE" id="PS51257">
    <property type="entry name" value="PROKAR_LIPOPROTEIN"/>
    <property type="match status" value="1"/>
</dbReference>
<dbReference type="NCBIfam" id="TIGR04409">
    <property type="entry name" value="LptC_YrbK"/>
    <property type="match status" value="1"/>
</dbReference>
<dbReference type="EMBL" id="SRLD01000028">
    <property type="protein sequence ID" value="TGE14898.1"/>
    <property type="molecule type" value="Genomic_DNA"/>
</dbReference>
<dbReference type="Proteomes" id="UP000297739">
    <property type="component" value="Unassembled WGS sequence"/>
</dbReference>
<dbReference type="RefSeq" id="WP_135498467.1">
    <property type="nucleotide sequence ID" value="NZ_SRLD01000028.1"/>
</dbReference>
<accession>A0A4Z0PIY3</accession>
<reference evidence="1 2" key="1">
    <citation type="submission" date="2019-04" db="EMBL/GenBank/DDBJ databases">
        <authorList>
            <person name="Feng G."/>
            <person name="Zhang J."/>
            <person name="Zhu H."/>
        </authorList>
    </citation>
    <scope>NUCLEOTIDE SEQUENCE [LARGE SCALE GENOMIC DNA]</scope>
    <source>
        <strain evidence="1 2">JCM 17223</strain>
    </source>
</reference>
<gene>
    <name evidence="1" type="primary">lptC</name>
    <name evidence="1" type="ORF">E5J99_14135</name>
</gene>
<dbReference type="OrthoDB" id="9812080at2"/>
<comment type="caution">
    <text evidence="1">The sequence shown here is derived from an EMBL/GenBank/DDBJ whole genome shotgun (WGS) entry which is preliminary data.</text>
</comment>